<evidence type="ECO:0000313" key="7">
    <source>
        <dbReference type="EMBL" id="RAO78417.1"/>
    </source>
</evidence>
<dbReference type="Proteomes" id="UP000248926">
    <property type="component" value="Unassembled WGS sequence"/>
</dbReference>
<comment type="caution">
    <text evidence="7">The sequence shown here is derived from an EMBL/GenBank/DDBJ whole genome shotgun (WGS) entry which is preliminary data.</text>
</comment>
<dbReference type="SUPFAM" id="SSF55073">
    <property type="entry name" value="Nucleotide cyclase"/>
    <property type="match status" value="1"/>
</dbReference>
<feature type="transmembrane region" description="Helical" evidence="4">
    <location>
        <begin position="800"/>
        <end position="821"/>
    </location>
</feature>
<keyword evidence="5" id="KW-0732">Signal</keyword>
<dbReference type="InterPro" id="IPR050469">
    <property type="entry name" value="Diguanylate_Cyclase"/>
</dbReference>
<dbReference type="InterPro" id="IPR013783">
    <property type="entry name" value="Ig-like_fold"/>
</dbReference>
<reference evidence="7 8" key="1">
    <citation type="journal article" date="2018" name="Genet. Mol. Biol.">
        <title>The genome sequence of Dyella jiangningensis FCAV SCS01 from a lignocellulose-decomposing microbial consortium metagenome reveals potential for biotechnological applications.</title>
        <authorList>
            <person name="Desiderato J.G."/>
            <person name="Alvarenga D.O."/>
            <person name="Constancio M.T.L."/>
            <person name="Alves L.M.C."/>
            <person name="Varani A.M."/>
        </authorList>
    </citation>
    <scope>NUCLEOTIDE SEQUENCE [LARGE SCALE GENOMIC DNA]</scope>
    <source>
        <strain evidence="7 8">FCAV SCS01</strain>
    </source>
</reference>
<dbReference type="InterPro" id="IPR015943">
    <property type="entry name" value="WD40/YVTN_repeat-like_dom_sf"/>
</dbReference>
<keyword evidence="8" id="KW-1185">Reference proteome</keyword>
<dbReference type="EC" id="2.7.7.65" evidence="2"/>
<dbReference type="RefSeq" id="WP_238149662.1">
    <property type="nucleotide sequence ID" value="NZ_NFZS01000001.1"/>
</dbReference>
<gene>
    <name evidence="7" type="ORF">CA260_09470</name>
</gene>
<evidence type="ECO:0000256" key="1">
    <source>
        <dbReference type="ARBA" id="ARBA00001946"/>
    </source>
</evidence>
<dbReference type="CDD" id="cd01949">
    <property type="entry name" value="GGDEF"/>
    <property type="match status" value="1"/>
</dbReference>
<dbReference type="Gene3D" id="3.30.70.270">
    <property type="match status" value="1"/>
</dbReference>
<dbReference type="Pfam" id="PF00990">
    <property type="entry name" value="GGDEF"/>
    <property type="match status" value="1"/>
</dbReference>
<dbReference type="PANTHER" id="PTHR45138:SF9">
    <property type="entry name" value="DIGUANYLATE CYCLASE DGCM-RELATED"/>
    <property type="match status" value="1"/>
</dbReference>
<keyword evidence="4" id="KW-0472">Membrane</keyword>
<keyword evidence="4" id="KW-0812">Transmembrane</keyword>
<dbReference type="NCBIfam" id="TIGR00254">
    <property type="entry name" value="GGDEF"/>
    <property type="match status" value="1"/>
</dbReference>
<organism evidence="7 8">
    <name type="scientific">Dyella jiangningensis</name>
    <dbReference type="NCBI Taxonomy" id="1379159"/>
    <lineage>
        <taxon>Bacteria</taxon>
        <taxon>Pseudomonadati</taxon>
        <taxon>Pseudomonadota</taxon>
        <taxon>Gammaproteobacteria</taxon>
        <taxon>Lysobacterales</taxon>
        <taxon>Rhodanobacteraceae</taxon>
        <taxon>Dyella</taxon>
    </lineage>
</organism>
<evidence type="ECO:0000259" key="6">
    <source>
        <dbReference type="PROSITE" id="PS50887"/>
    </source>
</evidence>
<sequence length="1017" mass="110977">MSPSPMATPLSRLLRCCWLLLLFAGLSPRAHAAEDPWSPFDMPWFDRVGVNDGLPHSLTTALAQDQRGLVWIGTQSGLVRYDGYRMQVFTATGGPKADLPDTYVRALLALPDGGLLVATNSGGLSRFDPLRNAFHTYPVGKGGTSSRKIYALARDGNDGVWIAGERGLDHLDLRTNQIVVVPTGADTSPRNFSILQDRAGNLWLGNNNGLFVRRRGTHAFERAPRPSGNAAVDAVLDDGIWALDEDRTGRLWVGSTKAGAVYRDADEHWHPVVGFSGLQPNRERRATVRDFVEVDPDTLWLATDGNGVLAYTPSDGTLRAITHDTAMPSSLPGDAVRALMRDRSGNIWAATDLGVARSNAGARKAFTLLPSTHDGRALASSNVRTIFVDSRRRIWLGMNAGNIDVIDLDHGMIRHLHLDGDQTRRDVQAFAEAHDGAIWVGTQGLARVDPATFQIQSSVVPALEASPVLHLMPDGERLLVATYDGVYRYDLRTRALTHFGNDPNDPRSLASDTVRLITRVGSQVWYVTGRGISIAANGAQDRNFENLLNRPDDPTSLPNNLASSVTTDPQGNRWIGTYGGLAMLEPHTGGEPYRFRRFDTSNGLTSDNINAALSDDQGNLWVSLPNGISMIDGNTHAVHNLGARDGLHVASYVYAAAARAPDGELLFGGLGGLTILRPDWQPPESTDAPLAVTQAAINGNPLPFGRLPRPGESFHLTAHNRSLRVDFALLDFQATADTTYSYRLDGLDEDWITIPRGSQPTAIYTNLPHGDYVLRLRAQTHGMQPRVIESALAVGIEPRWYETIAALVGFGALLLALLYLVTQLRTLYLRRQAQQLQQQVDLRTQDLLIANQRLDELASTDSLTGALNRRRFFELAEEVRKESREGEACIALLDLDGFKAINDTYGHLVGDAVIHHVAHAMRMQCRGVDLVGRYGGEELVICLPNTGLTQGMVIAECIRGSIAGAPFEHEGEAIVVTISIGVAAYQEGESLSQWLSRADSALYRAKHDGRNRSRAAE</sequence>
<dbReference type="SUPFAM" id="SSF63829">
    <property type="entry name" value="Calcium-dependent phosphotriesterase"/>
    <property type="match status" value="3"/>
</dbReference>
<dbReference type="InterPro" id="IPR029787">
    <property type="entry name" value="Nucleotide_cyclase"/>
</dbReference>
<comment type="cofactor">
    <cofactor evidence="1">
        <name>Mg(2+)</name>
        <dbReference type="ChEBI" id="CHEBI:18420"/>
    </cofactor>
</comment>
<dbReference type="InterPro" id="IPR011110">
    <property type="entry name" value="Reg_prop"/>
</dbReference>
<dbReference type="Pfam" id="PF07495">
    <property type="entry name" value="Y_Y_Y"/>
    <property type="match status" value="1"/>
</dbReference>
<feature type="domain" description="GGDEF" evidence="6">
    <location>
        <begin position="886"/>
        <end position="1017"/>
    </location>
</feature>
<dbReference type="AlphaFoldDB" id="A0A328P7Z0"/>
<dbReference type="FunFam" id="3.30.70.270:FF:000001">
    <property type="entry name" value="Diguanylate cyclase domain protein"/>
    <property type="match status" value="1"/>
</dbReference>
<feature type="chain" id="PRO_5016416927" description="diguanylate cyclase" evidence="5">
    <location>
        <begin position="33"/>
        <end position="1017"/>
    </location>
</feature>
<comment type="catalytic activity">
    <reaction evidence="3">
        <text>2 GTP = 3',3'-c-di-GMP + 2 diphosphate</text>
        <dbReference type="Rhea" id="RHEA:24898"/>
        <dbReference type="ChEBI" id="CHEBI:33019"/>
        <dbReference type="ChEBI" id="CHEBI:37565"/>
        <dbReference type="ChEBI" id="CHEBI:58805"/>
        <dbReference type="EC" id="2.7.7.65"/>
    </reaction>
</comment>
<dbReference type="SMART" id="SM00267">
    <property type="entry name" value="GGDEF"/>
    <property type="match status" value="1"/>
</dbReference>
<dbReference type="InterPro" id="IPR043128">
    <property type="entry name" value="Rev_trsase/Diguanyl_cyclase"/>
</dbReference>
<dbReference type="InterPro" id="IPR000160">
    <property type="entry name" value="GGDEF_dom"/>
</dbReference>
<protein>
    <recommendedName>
        <fullName evidence="2">diguanylate cyclase</fullName>
        <ecNumber evidence="2">2.7.7.65</ecNumber>
    </recommendedName>
</protein>
<keyword evidence="4" id="KW-1133">Transmembrane helix</keyword>
<evidence type="ECO:0000256" key="4">
    <source>
        <dbReference type="SAM" id="Phobius"/>
    </source>
</evidence>
<name>A0A328P7Z0_9GAMM</name>
<dbReference type="Gene3D" id="2.130.10.10">
    <property type="entry name" value="YVTN repeat-like/Quinoprotein amine dehydrogenase"/>
    <property type="match status" value="2"/>
</dbReference>
<proteinExistence type="predicted"/>
<dbReference type="GO" id="GO:0052621">
    <property type="term" value="F:diguanylate cyclase activity"/>
    <property type="evidence" value="ECO:0007669"/>
    <property type="project" value="UniProtKB-EC"/>
</dbReference>
<dbReference type="InterPro" id="IPR011123">
    <property type="entry name" value="Y_Y_Y"/>
</dbReference>
<evidence type="ECO:0000256" key="5">
    <source>
        <dbReference type="SAM" id="SignalP"/>
    </source>
</evidence>
<feature type="signal peptide" evidence="5">
    <location>
        <begin position="1"/>
        <end position="32"/>
    </location>
</feature>
<dbReference type="PROSITE" id="PS50887">
    <property type="entry name" value="GGDEF"/>
    <property type="match status" value="1"/>
</dbReference>
<dbReference type="EMBL" id="NFZS01000001">
    <property type="protein sequence ID" value="RAO78417.1"/>
    <property type="molecule type" value="Genomic_DNA"/>
</dbReference>
<dbReference type="Pfam" id="PF07494">
    <property type="entry name" value="Reg_prop"/>
    <property type="match status" value="1"/>
</dbReference>
<evidence type="ECO:0000313" key="8">
    <source>
        <dbReference type="Proteomes" id="UP000248926"/>
    </source>
</evidence>
<evidence type="ECO:0000256" key="2">
    <source>
        <dbReference type="ARBA" id="ARBA00012528"/>
    </source>
</evidence>
<accession>A0A328P7Z0</accession>
<dbReference type="Gene3D" id="2.60.40.10">
    <property type="entry name" value="Immunoglobulins"/>
    <property type="match status" value="1"/>
</dbReference>
<dbReference type="PANTHER" id="PTHR45138">
    <property type="entry name" value="REGULATORY COMPONENTS OF SENSORY TRANSDUCTION SYSTEM"/>
    <property type="match status" value="1"/>
</dbReference>
<evidence type="ECO:0000256" key="3">
    <source>
        <dbReference type="ARBA" id="ARBA00034247"/>
    </source>
</evidence>